<reference evidence="2" key="1">
    <citation type="submission" date="2020-04" db="EMBL/GenBank/DDBJ databases">
        <title>Deep metagenomics examines the oral microbiome during advanced dental caries in children, revealing novel taxa and co-occurrences with host molecules.</title>
        <authorList>
            <person name="Baker J.L."/>
            <person name="Morton J.T."/>
            <person name="Dinis M."/>
            <person name="Alvarez R."/>
            <person name="Tran N.C."/>
            <person name="Knight R."/>
            <person name="Edlund A."/>
        </authorList>
    </citation>
    <scope>NUCLEOTIDE SEQUENCE</scope>
    <source>
        <strain evidence="2">JCVI_44_bin.2</strain>
    </source>
</reference>
<sequence>MEIDLIRYYHAPYAALAAEYGAQLVAAMVVNLPPDSATMRHYAQGWGLEAQLLAGVFDRLVEANWQRSADGQKGRNKPKPLPRPGVQGAGVRVGSGSMSLDEAKYWLAQRRAGGGVVVGQETIK</sequence>
<evidence type="ECO:0000313" key="3">
    <source>
        <dbReference type="Proteomes" id="UP000756427"/>
    </source>
</evidence>
<dbReference type="RefSeq" id="WP_070649346.1">
    <property type="nucleotide sequence ID" value="NZ_JABZXR010000020.1"/>
</dbReference>
<evidence type="ECO:0000313" key="2">
    <source>
        <dbReference type="EMBL" id="MBF1663963.1"/>
    </source>
</evidence>
<feature type="region of interest" description="Disordered" evidence="1">
    <location>
        <begin position="67"/>
        <end position="93"/>
    </location>
</feature>
<comment type="caution">
    <text evidence="2">The sequence shown here is derived from an EMBL/GenBank/DDBJ whole genome shotgun (WGS) entry which is preliminary data.</text>
</comment>
<dbReference type="Proteomes" id="UP000756427">
    <property type="component" value="Unassembled WGS sequence"/>
</dbReference>
<dbReference type="InterPro" id="IPR035286">
    <property type="entry name" value="DUF5361"/>
</dbReference>
<evidence type="ECO:0000256" key="1">
    <source>
        <dbReference type="SAM" id="MobiDB-lite"/>
    </source>
</evidence>
<dbReference type="EMBL" id="JABZXR010000020">
    <property type="protein sequence ID" value="MBF1663963.1"/>
    <property type="molecule type" value="Genomic_DNA"/>
</dbReference>
<accession>A0A930LB34</accession>
<organism evidence="2 3">
    <name type="scientific">Rothia mucilaginosa</name>
    <dbReference type="NCBI Taxonomy" id="43675"/>
    <lineage>
        <taxon>Bacteria</taxon>
        <taxon>Bacillati</taxon>
        <taxon>Actinomycetota</taxon>
        <taxon>Actinomycetes</taxon>
        <taxon>Micrococcales</taxon>
        <taxon>Micrococcaceae</taxon>
        <taxon>Rothia</taxon>
    </lineage>
</organism>
<name>A0A930LB34_9MICC</name>
<protein>
    <submittedName>
        <fullName evidence="2">Uncharacterized protein</fullName>
    </submittedName>
</protein>
<dbReference type="Pfam" id="PF17318">
    <property type="entry name" value="DUF5361"/>
    <property type="match status" value="1"/>
</dbReference>
<dbReference type="AlphaFoldDB" id="A0A930LB34"/>
<proteinExistence type="predicted"/>
<gene>
    <name evidence="2" type="ORF">HXO64_05340</name>
</gene>